<protein>
    <submittedName>
        <fullName evidence="1">GNAT family N-acetyltransferase</fullName>
    </submittedName>
</protein>
<name>A0ACC5R025_9HYPH</name>
<reference evidence="1" key="1">
    <citation type="submission" date="2021-01" db="EMBL/GenBank/DDBJ databases">
        <authorList>
            <person name="Sun Q."/>
        </authorList>
    </citation>
    <scope>NUCLEOTIDE SEQUENCE</scope>
    <source>
        <strain evidence="1">YIM B02566</strain>
    </source>
</reference>
<organism evidence="1 2">
    <name type="scientific">Taklimakanibacter albus</name>
    <dbReference type="NCBI Taxonomy" id="2800327"/>
    <lineage>
        <taxon>Bacteria</taxon>
        <taxon>Pseudomonadati</taxon>
        <taxon>Pseudomonadota</taxon>
        <taxon>Alphaproteobacteria</taxon>
        <taxon>Hyphomicrobiales</taxon>
        <taxon>Aestuariivirgaceae</taxon>
        <taxon>Taklimakanibacter</taxon>
    </lineage>
</organism>
<accession>A0ACC5R025</accession>
<evidence type="ECO:0000313" key="1">
    <source>
        <dbReference type="EMBL" id="MBK1866021.1"/>
    </source>
</evidence>
<dbReference type="EMBL" id="JAENHL010000006">
    <property type="protein sequence ID" value="MBK1866021.1"/>
    <property type="molecule type" value="Genomic_DNA"/>
</dbReference>
<comment type="caution">
    <text evidence="1">The sequence shown here is derived from an EMBL/GenBank/DDBJ whole genome shotgun (WGS) entry which is preliminary data.</text>
</comment>
<sequence length="152" mass="16540">MAHVTDIRRATAADALSLTRLMQDSPAYRGDYARILEGYQVTADQIGRDLIFLAEAEGRLLGFYSLMLGDEPELDLLFVAEAAQGTGLGRRLFAHMKDEARARGLAVVKIVSHPPSVGFYQRLGAKLIGGKPPSPPRVSWVRPVLILQTGPA</sequence>
<keyword evidence="2" id="KW-1185">Reference proteome</keyword>
<gene>
    <name evidence="1" type="ORF">JHL16_06620</name>
</gene>
<dbReference type="Proteomes" id="UP000616151">
    <property type="component" value="Unassembled WGS sequence"/>
</dbReference>
<proteinExistence type="predicted"/>
<evidence type="ECO:0000313" key="2">
    <source>
        <dbReference type="Proteomes" id="UP000616151"/>
    </source>
</evidence>